<feature type="region of interest" description="Disordered" evidence="1">
    <location>
        <begin position="594"/>
        <end position="631"/>
    </location>
</feature>
<evidence type="ECO:0000313" key="2">
    <source>
        <dbReference type="EMBL" id="CCO26537.1"/>
    </source>
</evidence>
<comment type="caution">
    <text evidence="2">The sequence shown here is derived from an EMBL/GenBank/DDBJ whole genome shotgun (WGS) entry which is preliminary data.</text>
</comment>
<evidence type="ECO:0000256" key="1">
    <source>
        <dbReference type="SAM" id="MobiDB-lite"/>
    </source>
</evidence>
<feature type="region of interest" description="Disordered" evidence="1">
    <location>
        <begin position="148"/>
        <end position="209"/>
    </location>
</feature>
<feature type="region of interest" description="Disordered" evidence="1">
    <location>
        <begin position="306"/>
        <end position="387"/>
    </location>
</feature>
<gene>
    <name evidence="2" type="ORF">BN14_00562</name>
</gene>
<dbReference type="InterPro" id="IPR009072">
    <property type="entry name" value="Histone-fold"/>
</dbReference>
<dbReference type="GO" id="GO:0046982">
    <property type="term" value="F:protein heterodimerization activity"/>
    <property type="evidence" value="ECO:0007669"/>
    <property type="project" value="InterPro"/>
</dbReference>
<dbReference type="AlphaFoldDB" id="M5BS41"/>
<sequence>MKAALERLHILGVDCIALVKQAAQTVGVSTNNLQETGPGDRSIPLFADGQPLDVWSNNLRVNRVEGDALIGTIWDSMKKKVLEMNLDVAELNKGSPKLTTDTPLIKKDQITNYGNTIPPVDAVQPATTSNHSIGDGATQHAVIAVQPHVTPGPSKLPNEPNPPSTEAPTQAPPAQIPPNPLPAPSTVPTLASIPPQTAPRPASTQHPADVAAWQSYQAQLARKYQYSPYPSGAQTTIQSVGPQRLQQAPTAAYAPPNLVAQVPIQAPPSQAPAQTSEIQSTMVKPKAKPRKTAALDYLRSLGIDIPEVGTSERPSGVPSKPPAESEPIRTKDKGKGKAIDPEVPVVPVVPTQPEPEPGPERNNTENAVPEPTPLVSATGPSRVLETPRSPVAPTIAVLAEPSPTPPPLSATETVTRPATPVVQAPIATHAPAPVPPVMTILDDSGAPLEPTPPAVEASGSKPSAILEASAANTDPARPTSQASAILSPPIASISALALGDPSSPPEATPLKRKRESRLSDVNEAGPGPNTETRARQHAEVNKHDQKRPKIIKRDSTTTGAGNELSSSQLESPYPNIPLPANPIPNNSWAQSYASAMNSANRTDRPLFRPETPPSDEPSSPSTSKPKSVKRRMIMEVVIPVRKKKGKAVAADLTSDTGTERDDSLGLDELVNAIHDDTRMEQEPDLQLIRRRLRPHTIAGSSFAQATFELQGSKYDCDRTTSERYRMVVHVNRAHRENPDAKLRVFAQPEDFSLGRAESEERVVLRPDAFPDGVPYFRIMGMALRYEVVPAQIPSQRHARIGPIILRNISAPTGIVSVPRPAAGGRTRQLPLPPALASPIPPRSQVRLGTVPPDALGEEIEREAGPAPNKSPPRSFFRCATTHMPDRAPAYVSARSADEILSSIRPTRIKSESLRSLNIFLDELLWLILHSARSLATNRLKAGLLQVMPGGVGKDAVLEAEVELRAYRQRSPSLGPDEQGAKQAEFPLQPTFELLRQKCEAYCTLGDLEENVAVESALQEKMLSAGPCAPKVEQIAPAALYLTAILE</sequence>
<dbReference type="Gene3D" id="1.10.20.10">
    <property type="entry name" value="Histone, subunit A"/>
    <property type="match status" value="1"/>
</dbReference>
<name>M5BS41_THACB</name>
<dbReference type="Proteomes" id="UP000012065">
    <property type="component" value="Unassembled WGS sequence"/>
</dbReference>
<accession>M5BS41</accession>
<feature type="compositionally biased region" description="Polar residues" evidence="1">
    <location>
        <begin position="556"/>
        <end position="570"/>
    </location>
</feature>
<feature type="compositionally biased region" description="Basic and acidic residues" evidence="1">
    <location>
        <begin position="326"/>
        <end position="340"/>
    </location>
</feature>
<feature type="compositionally biased region" description="Low complexity" evidence="1">
    <location>
        <begin position="482"/>
        <end position="498"/>
    </location>
</feature>
<evidence type="ECO:0000313" key="3">
    <source>
        <dbReference type="Proteomes" id="UP000012065"/>
    </source>
</evidence>
<dbReference type="HOGENOM" id="CLU_291734_0_0_1"/>
<reference evidence="2 3" key="1">
    <citation type="journal article" date="2013" name="J. Biotechnol.">
        <title>Establishment and interpretation of the genome sequence of the phytopathogenic fungus Rhizoctonia solani AG1-IB isolate 7/3/14.</title>
        <authorList>
            <person name="Wibberg D.W."/>
            <person name="Jelonek L.J."/>
            <person name="Rupp O.R."/>
            <person name="Hennig M.H."/>
            <person name="Eikmeyer F.E."/>
            <person name="Goesmann A.G."/>
            <person name="Hartmann A.H."/>
            <person name="Borriss R.B."/>
            <person name="Grosch R.G."/>
            <person name="Puehler A.P."/>
            <person name="Schlueter A.S."/>
        </authorList>
    </citation>
    <scope>NUCLEOTIDE SEQUENCE [LARGE SCALE GENOMIC DNA]</scope>
    <source>
        <strain evidence="3">AG1-IB / isolate 7/3/14</strain>
    </source>
</reference>
<dbReference type="EMBL" id="CAOJ01000735">
    <property type="protein sequence ID" value="CCO26537.1"/>
    <property type="molecule type" value="Genomic_DNA"/>
</dbReference>
<protein>
    <submittedName>
        <fullName evidence="2">Uncharacterized protein</fullName>
    </submittedName>
</protein>
<feature type="region of interest" description="Disordered" evidence="1">
    <location>
        <begin position="426"/>
        <end position="582"/>
    </location>
</feature>
<proteinExistence type="predicted"/>
<organism evidence="2 3">
    <name type="scientific">Thanatephorus cucumeris (strain AG1-IB / isolate 7/3/14)</name>
    <name type="common">Lettuce bottom rot fungus</name>
    <name type="synonym">Rhizoctonia solani</name>
    <dbReference type="NCBI Taxonomy" id="1108050"/>
    <lineage>
        <taxon>Eukaryota</taxon>
        <taxon>Fungi</taxon>
        <taxon>Dikarya</taxon>
        <taxon>Basidiomycota</taxon>
        <taxon>Agaricomycotina</taxon>
        <taxon>Agaricomycetes</taxon>
        <taxon>Cantharellales</taxon>
        <taxon>Ceratobasidiaceae</taxon>
        <taxon>Rhizoctonia</taxon>
        <taxon>Rhizoctonia solani AG-1</taxon>
    </lineage>
</organism>
<feature type="compositionally biased region" description="Basic and acidic residues" evidence="1">
    <location>
        <begin position="532"/>
        <end position="543"/>
    </location>
</feature>
<feature type="compositionally biased region" description="Low complexity" evidence="1">
    <location>
        <begin position="616"/>
        <end position="625"/>
    </location>
</feature>
<feature type="compositionally biased region" description="Pro residues" evidence="1">
    <location>
        <begin position="159"/>
        <end position="185"/>
    </location>
</feature>